<name>A0A6G7GJT6_KUEST</name>
<evidence type="ECO:0000313" key="1">
    <source>
        <dbReference type="EMBL" id="QII09622.1"/>
    </source>
</evidence>
<accession>A0A6G7GJT6</accession>
<gene>
    <name evidence="1" type="ORF">KsCSTR_02430</name>
</gene>
<evidence type="ECO:0000313" key="2">
    <source>
        <dbReference type="Proteomes" id="UP000501926"/>
    </source>
</evidence>
<dbReference type="Proteomes" id="UP000501926">
    <property type="component" value="Chromosome"/>
</dbReference>
<dbReference type="EMBL" id="CP049055">
    <property type="protein sequence ID" value="QII09622.1"/>
    <property type="molecule type" value="Genomic_DNA"/>
</dbReference>
<organism evidence="1 2">
    <name type="scientific">Kuenenia stuttgartiensis</name>
    <dbReference type="NCBI Taxonomy" id="174633"/>
    <lineage>
        <taxon>Bacteria</taxon>
        <taxon>Pseudomonadati</taxon>
        <taxon>Planctomycetota</taxon>
        <taxon>Candidatus Brocadiia</taxon>
        <taxon>Candidatus Brocadiales</taxon>
        <taxon>Candidatus Brocadiaceae</taxon>
        <taxon>Candidatus Kuenenia</taxon>
    </lineage>
</organism>
<reference evidence="1 2" key="1">
    <citation type="submission" date="2020-02" db="EMBL/GenBank/DDBJ databases">
        <title>Newly sequenced genome of strain CSTR1 showed variability in Candidatus Kuenenia stuttgartiensis genomes.</title>
        <authorList>
            <person name="Ding C."/>
            <person name="Adrian L."/>
        </authorList>
    </citation>
    <scope>NUCLEOTIDE SEQUENCE [LARGE SCALE GENOMIC DNA]</scope>
    <source>
        <strain evidence="1 2">CSTR1</strain>
    </source>
</reference>
<protein>
    <submittedName>
        <fullName evidence="1">Uncharacterized protein</fullName>
    </submittedName>
</protein>
<dbReference type="AlphaFoldDB" id="A0A6G7GJT6"/>
<sequence length="191" mass="21559">MFIREKIKKVNGGKSYIQHQLIESIRTPSGPRQQIVLNLGQLSLPEEKWKTLANCIEGFLANQKTLFPQDPEIEAKARHYASQIRQERLDRAQERITGGESAGEEPAQYEHVNINSLITNDAKTVGAEHVAISQMNEYGFDRILQGLDFTDDQIAYSKMLIVGRMVHPGSERDTVRWLSDGCSPLPKRISA</sequence>
<proteinExistence type="predicted"/>